<gene>
    <name evidence="1" type="ORF">GCM10023320_31930</name>
</gene>
<comment type="caution">
    <text evidence="1">The sequence shown here is derived from an EMBL/GenBank/DDBJ whole genome shotgun (WGS) entry which is preliminary data.</text>
</comment>
<accession>A0ABP9NM62</accession>
<dbReference type="RefSeq" id="WP_345605856.1">
    <property type="nucleotide sequence ID" value="NZ_BAABJO010000010.1"/>
</dbReference>
<proteinExistence type="predicted"/>
<evidence type="ECO:0000313" key="1">
    <source>
        <dbReference type="EMBL" id="GAA5122123.1"/>
    </source>
</evidence>
<sequence>MLNCLTLATVEALAARGIEPPVWRSGNAPGGDEANGRFLERFRGRVRSL</sequence>
<name>A0ABP9NM62_9PSEU</name>
<dbReference type="Proteomes" id="UP001500804">
    <property type="component" value="Unassembled WGS sequence"/>
</dbReference>
<dbReference type="EMBL" id="BAABJO010000010">
    <property type="protein sequence ID" value="GAA5122123.1"/>
    <property type="molecule type" value="Genomic_DNA"/>
</dbReference>
<protein>
    <recommendedName>
        <fullName evidence="3">Integrase-like protein</fullName>
    </recommendedName>
</protein>
<evidence type="ECO:0008006" key="3">
    <source>
        <dbReference type="Google" id="ProtNLM"/>
    </source>
</evidence>
<organism evidence="1 2">
    <name type="scientific">Pseudonocardia adelaidensis</name>
    <dbReference type="NCBI Taxonomy" id="648754"/>
    <lineage>
        <taxon>Bacteria</taxon>
        <taxon>Bacillati</taxon>
        <taxon>Actinomycetota</taxon>
        <taxon>Actinomycetes</taxon>
        <taxon>Pseudonocardiales</taxon>
        <taxon>Pseudonocardiaceae</taxon>
        <taxon>Pseudonocardia</taxon>
    </lineage>
</organism>
<reference evidence="2" key="1">
    <citation type="journal article" date="2019" name="Int. J. Syst. Evol. Microbiol.">
        <title>The Global Catalogue of Microorganisms (GCM) 10K type strain sequencing project: providing services to taxonomists for standard genome sequencing and annotation.</title>
        <authorList>
            <consortium name="The Broad Institute Genomics Platform"/>
            <consortium name="The Broad Institute Genome Sequencing Center for Infectious Disease"/>
            <person name="Wu L."/>
            <person name="Ma J."/>
        </authorList>
    </citation>
    <scope>NUCLEOTIDE SEQUENCE [LARGE SCALE GENOMIC DNA]</scope>
    <source>
        <strain evidence="2">JCM 18302</strain>
    </source>
</reference>
<keyword evidence="2" id="KW-1185">Reference proteome</keyword>
<evidence type="ECO:0000313" key="2">
    <source>
        <dbReference type="Proteomes" id="UP001500804"/>
    </source>
</evidence>
<dbReference type="Gene3D" id="3.40.50.10490">
    <property type="entry name" value="Glucose-6-phosphate isomerase like protein, domain 1"/>
    <property type="match status" value="1"/>
</dbReference>